<accession>A0ABW8H1E3</accession>
<sequence>MKNIYFCLLMLFAVNGISPAFGEIYWSKLELMEKTLCKDIMRGENYHEIYICTDRMLADSTEKLEKKNKEAIDFLSTLITIEGEDDAVKLFKADQAAWKNYVVHRCAYRGHPYIKDSPVYLSNKDLCEAVENYRRIESLDGELNIP</sequence>
<name>A0ABW8H1E3_9GAMM</name>
<dbReference type="EMBL" id="JBIXLB010000010">
    <property type="protein sequence ID" value="MFJ5514804.1"/>
    <property type="molecule type" value="Genomic_DNA"/>
</dbReference>
<dbReference type="GeneID" id="67792058"/>
<organism evidence="1 2">
    <name type="scientific">Pectobacterium jejuense</name>
    <dbReference type="NCBI Taxonomy" id="2974022"/>
    <lineage>
        <taxon>Bacteria</taxon>
        <taxon>Pseudomonadati</taxon>
        <taxon>Pseudomonadota</taxon>
        <taxon>Gammaproteobacteria</taxon>
        <taxon>Enterobacterales</taxon>
        <taxon>Pectobacteriaceae</taxon>
        <taxon>Pectobacterium</taxon>
    </lineage>
</organism>
<keyword evidence="2" id="KW-1185">Reference proteome</keyword>
<evidence type="ECO:0000313" key="1">
    <source>
        <dbReference type="EMBL" id="MFJ5514804.1"/>
    </source>
</evidence>
<comment type="caution">
    <text evidence="1">The sequence shown here is derived from an EMBL/GenBank/DDBJ whole genome shotgun (WGS) entry which is preliminary data.</text>
</comment>
<gene>
    <name evidence="1" type="ORF">ACIPUH_18635</name>
</gene>
<evidence type="ECO:0000313" key="2">
    <source>
        <dbReference type="Proteomes" id="UP001617702"/>
    </source>
</evidence>
<dbReference type="RefSeq" id="WP_015842119.1">
    <property type="nucleotide sequence ID" value="NZ_JBIXLA010000009.1"/>
</dbReference>
<protein>
    <submittedName>
        <fullName evidence="1">Lysozyme inhibitor LprI family protein</fullName>
    </submittedName>
</protein>
<dbReference type="Proteomes" id="UP001617702">
    <property type="component" value="Unassembled WGS sequence"/>
</dbReference>
<dbReference type="Gene3D" id="1.20.1270.180">
    <property type="match status" value="1"/>
</dbReference>
<reference evidence="1 2" key="1">
    <citation type="submission" date="2024-10" db="EMBL/GenBank/DDBJ databases">
        <authorList>
            <person name="Lu C.-H."/>
        </authorList>
    </citation>
    <scope>NUCLEOTIDE SEQUENCE [LARGE SCALE GENOMIC DNA]</scope>
    <source>
        <strain evidence="1 2">22LXZD03-01</strain>
    </source>
</reference>
<proteinExistence type="predicted"/>